<dbReference type="Pfam" id="PF03192">
    <property type="entry name" value="DUF257"/>
    <property type="match status" value="1"/>
</dbReference>
<organism evidence="1 2">
    <name type="scientific">Thermococcus onnurineus (strain NA1)</name>
    <dbReference type="NCBI Taxonomy" id="523850"/>
    <lineage>
        <taxon>Archaea</taxon>
        <taxon>Methanobacteriati</taxon>
        <taxon>Methanobacteriota</taxon>
        <taxon>Thermococci</taxon>
        <taxon>Thermococcales</taxon>
        <taxon>Thermococcaceae</taxon>
        <taxon>Thermococcus</taxon>
    </lineage>
</organism>
<proteinExistence type="predicted"/>
<dbReference type="Gene3D" id="3.40.50.11570">
    <property type="entry name" value="Protein of unknown function DUF257"/>
    <property type="match status" value="1"/>
</dbReference>
<dbReference type="KEGG" id="ton:TON_1340"/>
<keyword evidence="2" id="KW-1185">Reference proteome</keyword>
<dbReference type="HOGENOM" id="CLU_1340770_0_0_2"/>
<dbReference type="EMBL" id="CP000855">
    <property type="protein sequence ID" value="ACJ16830.1"/>
    <property type="molecule type" value="Genomic_DNA"/>
</dbReference>
<dbReference type="eggNOG" id="arCOG03793">
    <property type="taxonomic scope" value="Archaea"/>
</dbReference>
<reference evidence="1 2" key="1">
    <citation type="journal article" date="2008" name="J. Bacteriol.">
        <title>The complete genome sequence of Thermococcus onnurineus NA1 reveals a mixed heterotrophic and carboxydotrophic metabolism.</title>
        <authorList>
            <person name="Lee H.S."/>
            <person name="Kang S.G."/>
            <person name="Bae S.S."/>
            <person name="Lim J.K."/>
            <person name="Cho Y."/>
            <person name="Kim Y.J."/>
            <person name="Jeon J.H."/>
            <person name="Cha S.S."/>
            <person name="Kwon K.K."/>
            <person name="Kim H.T."/>
            <person name="Park C.J."/>
            <person name="Lee H.W."/>
            <person name="Kim S.I."/>
            <person name="Chun J."/>
            <person name="Colwell R.R."/>
            <person name="Kim S.J."/>
            <person name="Lee J.H."/>
        </authorList>
    </citation>
    <scope>NUCLEOTIDE SEQUENCE [LARGE SCALE GENOMIC DNA]</scope>
    <source>
        <strain evidence="1 2">NA1</strain>
    </source>
</reference>
<dbReference type="STRING" id="523850.TON_1340"/>
<dbReference type="GeneID" id="7018368"/>
<sequence length="212" mass="23668">MDTSVFEKYLFGKANRGDIILVEYPSTYPVEEFSWSFLIPALVERGGVVIGDFFGIGDLMFRKYTRKVSGKGYSKIIELIKEIKIVKIGPGSASYGEVIEEVVPVYDSHSFLKNYHTVINKMTHFPTKPEYFVTFGIALYVHFGGDEAVKAILTSISTIPLEEWVGIHFINVDILSREHVAMLEEMASMVFYISKDGLIVKKGGEAFDSGGG</sequence>
<dbReference type="InterPro" id="IPR005489">
    <property type="entry name" value="DUF257"/>
</dbReference>
<dbReference type="AlphaFoldDB" id="B6YXL7"/>
<evidence type="ECO:0000313" key="2">
    <source>
        <dbReference type="Proteomes" id="UP000002727"/>
    </source>
</evidence>
<protein>
    <submittedName>
        <fullName evidence="1">Uncharacterized protein</fullName>
    </submittedName>
</protein>
<name>B6YXL7_THEON</name>
<accession>B6YXL7</accession>
<dbReference type="PATRIC" id="fig|523850.10.peg.1348"/>
<evidence type="ECO:0000313" key="1">
    <source>
        <dbReference type="EMBL" id="ACJ16830.1"/>
    </source>
</evidence>
<gene>
    <name evidence="1" type="ordered locus">TON_1340</name>
</gene>
<dbReference type="Proteomes" id="UP000002727">
    <property type="component" value="Chromosome"/>
</dbReference>
<dbReference type="RefSeq" id="WP_012572302.1">
    <property type="nucleotide sequence ID" value="NC_011529.1"/>
</dbReference>
<dbReference type="OrthoDB" id="84887at2157"/>